<dbReference type="PATRIC" id="fig|157733.3.peg.2743"/>
<evidence type="ECO:0000259" key="3">
    <source>
        <dbReference type="PROSITE" id="PS50042"/>
    </source>
</evidence>
<evidence type="ECO:0000259" key="4">
    <source>
        <dbReference type="PROSITE" id="PS51371"/>
    </source>
</evidence>
<dbReference type="STRING" id="157733.AB986_02650"/>
<dbReference type="OrthoDB" id="9810963at2"/>
<protein>
    <recommendedName>
        <fullName evidence="7">Cyclic nucleotide-binding protein</fullName>
    </recommendedName>
</protein>
<dbReference type="InterPro" id="IPR018490">
    <property type="entry name" value="cNMP-bd_dom_sf"/>
</dbReference>
<dbReference type="SMART" id="SM00116">
    <property type="entry name" value="CBS"/>
    <property type="match status" value="2"/>
</dbReference>
<dbReference type="RefSeq" id="WP_048309319.1">
    <property type="nucleotide sequence ID" value="NZ_CP119526.1"/>
</dbReference>
<dbReference type="EMBL" id="LELK01000001">
    <property type="protein sequence ID" value="KMM38234.1"/>
    <property type="molecule type" value="Genomic_DNA"/>
</dbReference>
<dbReference type="Pfam" id="PF00027">
    <property type="entry name" value="cNMP_binding"/>
    <property type="match status" value="1"/>
</dbReference>
<organism evidence="5 6">
    <name type="scientific">Guptibacillus hwajinpoensis</name>
    <dbReference type="NCBI Taxonomy" id="208199"/>
    <lineage>
        <taxon>Bacteria</taxon>
        <taxon>Bacillati</taxon>
        <taxon>Bacillota</taxon>
        <taxon>Bacilli</taxon>
        <taxon>Bacillales</taxon>
        <taxon>Guptibacillaceae</taxon>
        <taxon>Guptibacillus</taxon>
    </lineage>
</organism>
<dbReference type="PANTHER" id="PTHR24567">
    <property type="entry name" value="CRP FAMILY TRANSCRIPTIONAL REGULATORY PROTEIN"/>
    <property type="match status" value="1"/>
</dbReference>
<feature type="domain" description="CBS" evidence="4">
    <location>
        <begin position="164"/>
        <end position="222"/>
    </location>
</feature>
<keyword evidence="1" id="KW-0010">Activator</keyword>
<evidence type="ECO:0000313" key="5">
    <source>
        <dbReference type="EMBL" id="KMM38234.1"/>
    </source>
</evidence>
<dbReference type="Proteomes" id="UP000035996">
    <property type="component" value="Unassembled WGS sequence"/>
</dbReference>
<dbReference type="Gene3D" id="3.10.580.10">
    <property type="entry name" value="CBS-domain"/>
    <property type="match status" value="1"/>
</dbReference>
<dbReference type="Pfam" id="PF03445">
    <property type="entry name" value="DUF294"/>
    <property type="match status" value="1"/>
</dbReference>
<dbReference type="InterPro" id="IPR005105">
    <property type="entry name" value="GlnD_Uridyltrans_N"/>
</dbReference>
<evidence type="ECO:0000313" key="6">
    <source>
        <dbReference type="Proteomes" id="UP000035996"/>
    </source>
</evidence>
<feature type="domain" description="Cyclic nucleotide-binding" evidence="3">
    <location>
        <begin position="13"/>
        <end position="133"/>
    </location>
</feature>
<dbReference type="InterPro" id="IPR000644">
    <property type="entry name" value="CBS_dom"/>
</dbReference>
<dbReference type="InterPro" id="IPR014710">
    <property type="entry name" value="RmlC-like_jellyroll"/>
</dbReference>
<dbReference type="CDD" id="cd00038">
    <property type="entry name" value="CAP_ED"/>
    <property type="match status" value="1"/>
</dbReference>
<dbReference type="SUPFAM" id="SSF51206">
    <property type="entry name" value="cAMP-binding domain-like"/>
    <property type="match status" value="1"/>
</dbReference>
<dbReference type="SMART" id="SM00100">
    <property type="entry name" value="cNMP"/>
    <property type="match status" value="1"/>
</dbReference>
<dbReference type="CDD" id="cd05401">
    <property type="entry name" value="NT_GlnE_GlnD_like"/>
    <property type="match status" value="1"/>
</dbReference>
<dbReference type="Gene3D" id="2.60.120.10">
    <property type="entry name" value="Jelly Rolls"/>
    <property type="match status" value="1"/>
</dbReference>
<sequence length="634" mass="74030">MQDFYDVLKKKEPFHSLSDAEIEQLMVSAHFSTYQKGEFLYHEDEDTNTLFLLVSGIAKNIVHKANGQQTTMRFYYPGDLVGLMIMLTDESMTFSVQANEDCQVIRIKKEVMLKIMTENPAFSHNVLDTIGERMRSLYDEIKQERDRESDGENIALYRTRVSSIMDSMVTIPPSYTVLEAAELFRSNNYDGVIVSEDRESVLGTVTPLEIISALTRGEFQDPIHKWMYQKPNLVEEDAFSYEALAYLKYHKVSLLPVVKRDRLVGMVSAKSFLGIQESAYLDLSYRLSRAKELDEIMNLSPPIHEEFRSFIQELLDANTLGYEICEMMSNYNDEMHRRVILLAEKQMMQEGYGRAPVNFCFIVMGSEGRKEQAFSTDQDNGLIIDDYEHLDHKSEIETFFSVFSEKINAMLTTCGLPECDGGIMAKNAKWRRSLSNWQKEVNRWITETDAEEIRNFTIFMDFRPVYGDFDLSRTLRSRITERIRKAQTLQMLLMKDTVRFRVPLNPIGKIQLRGKEKTLDLKKAAIMQIVNGIRIFAMKYGVEEVNTIKRLHELKKKEVFHHRDVINIETALHYLYTFRVRQNLHQLNNGIEISNLVRPIEWEKEERRKMREALLVAKRMQQVSELSFRRNRSI</sequence>
<name>A0A0J6D1R8_9BACL</name>
<dbReference type="AlphaFoldDB" id="A0A0J6D1R8"/>
<keyword evidence="2" id="KW-0129">CBS domain</keyword>
<dbReference type="PROSITE" id="PS51371">
    <property type="entry name" value="CBS"/>
    <property type="match status" value="2"/>
</dbReference>
<comment type="caution">
    <text evidence="5">The sequence shown here is derived from an EMBL/GenBank/DDBJ whole genome shotgun (WGS) entry which is preliminary data.</text>
</comment>
<dbReference type="InterPro" id="IPR050397">
    <property type="entry name" value="Env_Response_Regulators"/>
</dbReference>
<feature type="domain" description="CBS" evidence="4">
    <location>
        <begin position="227"/>
        <end position="283"/>
    </location>
</feature>
<dbReference type="PANTHER" id="PTHR24567:SF26">
    <property type="entry name" value="REGULATORY PROTEIN YEIL"/>
    <property type="match status" value="1"/>
</dbReference>
<evidence type="ECO:0000256" key="2">
    <source>
        <dbReference type="PROSITE-ProRule" id="PRU00703"/>
    </source>
</evidence>
<evidence type="ECO:0000256" key="1">
    <source>
        <dbReference type="ARBA" id="ARBA00023159"/>
    </source>
</evidence>
<dbReference type="GO" id="GO:0008773">
    <property type="term" value="F:[protein-PII] uridylyltransferase activity"/>
    <property type="evidence" value="ECO:0007669"/>
    <property type="project" value="InterPro"/>
</dbReference>
<proteinExistence type="predicted"/>
<dbReference type="InterPro" id="IPR000595">
    <property type="entry name" value="cNMP-bd_dom"/>
</dbReference>
<dbReference type="InterPro" id="IPR046342">
    <property type="entry name" value="CBS_dom_sf"/>
</dbReference>
<dbReference type="GO" id="GO:0005829">
    <property type="term" value="C:cytosol"/>
    <property type="evidence" value="ECO:0007669"/>
    <property type="project" value="TreeGrafter"/>
</dbReference>
<dbReference type="InterPro" id="IPR018821">
    <property type="entry name" value="DUF294_put_nucleoTrafse_sb-bd"/>
</dbReference>
<dbReference type="PROSITE" id="PS50042">
    <property type="entry name" value="CNMP_BINDING_3"/>
    <property type="match status" value="1"/>
</dbReference>
<keyword evidence="6" id="KW-1185">Reference proteome</keyword>
<reference evidence="5" key="1">
    <citation type="submission" date="2015-06" db="EMBL/GenBank/DDBJ databases">
        <authorList>
            <person name="Liu B."/>
            <person name="Wang J."/>
            <person name="Zhu Y."/>
            <person name="Liu G."/>
            <person name="Chen Q."/>
            <person name="Zheng C."/>
            <person name="Che J."/>
            <person name="Ge C."/>
            <person name="Shi H."/>
            <person name="Pan Z."/>
            <person name="Liu X."/>
        </authorList>
    </citation>
    <scope>NUCLEOTIDE SEQUENCE [LARGE SCALE GENOMIC DNA]</scope>
    <source>
        <strain evidence="5">DSM 16346</strain>
    </source>
</reference>
<dbReference type="Pfam" id="PF00571">
    <property type="entry name" value="CBS"/>
    <property type="match status" value="2"/>
</dbReference>
<accession>A0A0J6D1R8</accession>
<dbReference type="SUPFAM" id="SSF54631">
    <property type="entry name" value="CBS-domain pair"/>
    <property type="match status" value="1"/>
</dbReference>
<evidence type="ECO:0008006" key="7">
    <source>
        <dbReference type="Google" id="ProtNLM"/>
    </source>
</evidence>
<gene>
    <name evidence="5" type="ORF">AB986_02650</name>
</gene>
<dbReference type="Pfam" id="PF10335">
    <property type="entry name" value="DUF294_C"/>
    <property type="match status" value="1"/>
</dbReference>
<dbReference type="GO" id="GO:0003700">
    <property type="term" value="F:DNA-binding transcription factor activity"/>
    <property type="evidence" value="ECO:0007669"/>
    <property type="project" value="TreeGrafter"/>
</dbReference>